<dbReference type="GeneID" id="94581787"/>
<organism evidence="1 2">
    <name type="scientific">Neisseria dentiae</name>
    <dbReference type="NCBI Taxonomy" id="194197"/>
    <lineage>
        <taxon>Bacteria</taxon>
        <taxon>Pseudomonadati</taxon>
        <taxon>Pseudomonadota</taxon>
        <taxon>Betaproteobacteria</taxon>
        <taxon>Neisseriales</taxon>
        <taxon>Neisseriaceae</taxon>
        <taxon>Neisseria</taxon>
    </lineage>
</organism>
<comment type="caution">
    <text evidence="1">The sequence shown here is derived from an EMBL/GenBank/DDBJ whole genome shotgun (WGS) entry which is preliminary data.</text>
</comment>
<dbReference type="OrthoDB" id="8878828at2"/>
<accession>A0A1X3DES7</accession>
<dbReference type="InterPro" id="IPR029058">
    <property type="entry name" value="AB_hydrolase_fold"/>
</dbReference>
<dbReference type="AlphaFoldDB" id="A0A1X3DES7"/>
<sequence length="387" mass="43112">MNYPTTQQYADLADDVYNDRRVTPPNKTVIIGGNHYKVLAVHANPQNGYYGAVYQDIKTNAVIVTHRGTEPLTLKDWQTNWGMVADKTNRQANDANKLTELAFDEVNKIYRKDTSRPTPTILQNGHSLGGNHAQTQAYRHGQRGVTFNAYGAAAIKGIPEGGDRVTNYIRASDPVAAAAPHYGREVLLATGNDISRLKQQGYGNSGDNMASRAFLTSGQSVGAHLIGNFTGPDSILSEPNYSRARRLADENRHMIEDYRGDVEKVRGGIHQIKQNFDKTQEMYHKTRELIDKDPNNMSYNDPLQPAFLLGRAPDISQPLPPNASDAEFIDYAFAALLSDDEELHDKALESLMASDQAKQFERESMQAAIDYDREQEMLRPRGPVMSL</sequence>
<protein>
    <submittedName>
        <fullName evidence="1">Uncharacterized protein</fullName>
    </submittedName>
</protein>
<evidence type="ECO:0000313" key="2">
    <source>
        <dbReference type="Proteomes" id="UP000193118"/>
    </source>
</evidence>
<reference evidence="2" key="1">
    <citation type="submission" date="2017-01" db="EMBL/GenBank/DDBJ databases">
        <authorList>
            <person name="Wolfgang W.J."/>
            <person name="Cole J."/>
            <person name="Wroblewski D."/>
            <person name="Mcginnis J."/>
            <person name="Musser K.A."/>
        </authorList>
    </citation>
    <scope>NUCLEOTIDE SEQUENCE [LARGE SCALE GENOMIC DNA]</scope>
    <source>
        <strain evidence="2">DSM 19151</strain>
    </source>
</reference>
<dbReference type="Pfam" id="PF26363">
    <property type="entry name" value="Phospholipase-like"/>
    <property type="match status" value="1"/>
</dbReference>
<name>A0A1X3DES7_9NEIS</name>
<dbReference type="RefSeq" id="WP_085365302.1">
    <property type="nucleotide sequence ID" value="NZ_CAUJPZ010000002.1"/>
</dbReference>
<keyword evidence="2" id="KW-1185">Reference proteome</keyword>
<dbReference type="Proteomes" id="UP000193118">
    <property type="component" value="Unassembled WGS sequence"/>
</dbReference>
<dbReference type="Gene3D" id="3.40.50.1820">
    <property type="entry name" value="alpha/beta hydrolase"/>
    <property type="match status" value="1"/>
</dbReference>
<proteinExistence type="predicted"/>
<gene>
    <name evidence="1" type="ORF">BWD09_03255</name>
</gene>
<dbReference type="STRING" id="194197.BWD09_03255"/>
<dbReference type="EMBL" id="MTBO01000004">
    <property type="protein sequence ID" value="OSI18212.1"/>
    <property type="molecule type" value="Genomic_DNA"/>
</dbReference>
<evidence type="ECO:0000313" key="1">
    <source>
        <dbReference type="EMBL" id="OSI18212.1"/>
    </source>
</evidence>
<dbReference type="SUPFAM" id="SSF53474">
    <property type="entry name" value="alpha/beta-Hydrolases"/>
    <property type="match status" value="1"/>
</dbReference>